<keyword evidence="2" id="KW-1185">Reference proteome</keyword>
<protein>
    <recommendedName>
        <fullName evidence="3">WD40-like Beta Propeller Repeat</fullName>
    </recommendedName>
</protein>
<proteinExistence type="predicted"/>
<dbReference type="Proteomes" id="UP000590442">
    <property type="component" value="Unassembled WGS sequence"/>
</dbReference>
<comment type="caution">
    <text evidence="1">The sequence shown here is derived from an EMBL/GenBank/DDBJ whole genome shotgun (WGS) entry which is preliminary data.</text>
</comment>
<evidence type="ECO:0008006" key="3">
    <source>
        <dbReference type="Google" id="ProtNLM"/>
    </source>
</evidence>
<sequence length="54" mass="6179">MGNNINTEAREAAASVTPDGKYLFFNRNMGTDNYENVDIFWVDAQVIENLRPKQ</sequence>
<dbReference type="EMBL" id="JAATJJ010000001">
    <property type="protein sequence ID" value="NJB69927.1"/>
    <property type="molecule type" value="Genomic_DNA"/>
</dbReference>
<evidence type="ECO:0000313" key="1">
    <source>
        <dbReference type="EMBL" id="NJB69927.1"/>
    </source>
</evidence>
<organism evidence="1 2">
    <name type="scientific">Saonia flava</name>
    <dbReference type="NCBI Taxonomy" id="523696"/>
    <lineage>
        <taxon>Bacteria</taxon>
        <taxon>Pseudomonadati</taxon>
        <taxon>Bacteroidota</taxon>
        <taxon>Flavobacteriia</taxon>
        <taxon>Flavobacteriales</taxon>
        <taxon>Flavobacteriaceae</taxon>
        <taxon>Saonia</taxon>
    </lineage>
</organism>
<reference evidence="1 2" key="1">
    <citation type="submission" date="2020-03" db="EMBL/GenBank/DDBJ databases">
        <title>Genomic Encyclopedia of Type Strains, Phase IV (KMG-IV): sequencing the most valuable type-strain genomes for metagenomic binning, comparative biology and taxonomic classification.</title>
        <authorList>
            <person name="Goeker M."/>
        </authorList>
    </citation>
    <scope>NUCLEOTIDE SEQUENCE [LARGE SCALE GENOMIC DNA]</scope>
    <source>
        <strain evidence="1 2">DSM 29762</strain>
    </source>
</reference>
<dbReference type="InterPro" id="IPR011659">
    <property type="entry name" value="WD40"/>
</dbReference>
<evidence type="ECO:0000313" key="2">
    <source>
        <dbReference type="Proteomes" id="UP000590442"/>
    </source>
</evidence>
<dbReference type="AlphaFoldDB" id="A0A846QRV2"/>
<gene>
    <name evidence="1" type="ORF">GGR42_000389</name>
</gene>
<name>A0A846QRV2_9FLAO</name>
<dbReference type="RefSeq" id="WP_209023913.1">
    <property type="nucleotide sequence ID" value="NZ_JAATJJ010000001.1"/>
</dbReference>
<accession>A0A846QRV2</accession>
<dbReference type="Pfam" id="PF07676">
    <property type="entry name" value="PD40"/>
    <property type="match status" value="1"/>
</dbReference>